<accession>A0ABS3EVH7</accession>
<dbReference type="Proteomes" id="UP000664163">
    <property type="component" value="Unassembled WGS sequence"/>
</dbReference>
<keyword evidence="1" id="KW-0812">Transmembrane</keyword>
<dbReference type="Pfam" id="PF19578">
    <property type="entry name" value="DUF6090"/>
    <property type="match status" value="1"/>
</dbReference>
<reference evidence="2 3" key="1">
    <citation type="submission" date="2021-03" db="EMBL/GenBank/DDBJ databases">
        <title>Muricauda sp. CAU 1631 isolated from Incheon.</title>
        <authorList>
            <person name="Kim W."/>
        </authorList>
    </citation>
    <scope>NUCLEOTIDE SEQUENCE [LARGE SCALE GENOMIC DNA]</scope>
    <source>
        <strain evidence="2 3">CAU 1631</strain>
    </source>
</reference>
<evidence type="ECO:0000313" key="2">
    <source>
        <dbReference type="EMBL" id="MBO0330244.1"/>
    </source>
</evidence>
<dbReference type="InterPro" id="IPR045749">
    <property type="entry name" value="DUF6090"/>
</dbReference>
<evidence type="ECO:0000313" key="3">
    <source>
        <dbReference type="Proteomes" id="UP000664163"/>
    </source>
</evidence>
<gene>
    <name evidence="2" type="ORF">J0X13_06765</name>
</gene>
<dbReference type="RefSeq" id="WP_207070653.1">
    <property type="nucleotide sequence ID" value="NZ_JAFLND010000001.1"/>
</dbReference>
<evidence type="ECO:0000256" key="1">
    <source>
        <dbReference type="SAM" id="Phobius"/>
    </source>
</evidence>
<name>A0ABS3EVH7_9FLAO</name>
<sequence>MITFFRKIRKDFLSQGKMGKYLKYAVGEIVLVVIGILIALQVNDWNENRKSNVFEQEMLAQIQENIGNDKISLKKIQDNFKKAITSIDKIMDHQQHKYPDSLKFWLGDIVQFERFASITNSYEALKSNGLDKMSDNELRLLLSNYYDNDIKQVSRSITDVEYSFLTDWKPLLQEISLVDFKFREYVIVTDPTIFDTHSKARNNLILNKDNYAGGVNRISTVIQSIEKIEHRLSMLTDE</sequence>
<proteinExistence type="predicted"/>
<keyword evidence="3" id="KW-1185">Reference proteome</keyword>
<organism evidence="2 3">
    <name type="scientific">[Muricauda] lutisoli</name>
    <dbReference type="NCBI Taxonomy" id="2816035"/>
    <lineage>
        <taxon>Bacteria</taxon>
        <taxon>Pseudomonadati</taxon>
        <taxon>Bacteroidota</taxon>
        <taxon>Flavobacteriia</taxon>
        <taxon>Flavobacteriales</taxon>
        <taxon>Flavobacteriaceae</taxon>
        <taxon>Allomuricauda</taxon>
    </lineage>
</organism>
<dbReference type="EMBL" id="JAFLND010000001">
    <property type="protein sequence ID" value="MBO0330244.1"/>
    <property type="molecule type" value="Genomic_DNA"/>
</dbReference>
<protein>
    <submittedName>
        <fullName evidence="2">Uncharacterized protein</fullName>
    </submittedName>
</protein>
<keyword evidence="1" id="KW-0472">Membrane</keyword>
<feature type="transmembrane region" description="Helical" evidence="1">
    <location>
        <begin position="21"/>
        <end position="42"/>
    </location>
</feature>
<comment type="caution">
    <text evidence="2">The sequence shown here is derived from an EMBL/GenBank/DDBJ whole genome shotgun (WGS) entry which is preliminary data.</text>
</comment>
<keyword evidence="1" id="KW-1133">Transmembrane helix</keyword>